<sequence>MELTHHSYARVGLMGNPSDGFYGKTISLLISNFFVKLTLIPNDLIDNNKIFFLSSSNSNNDCNLSFDSLNSLVEISKSKGYNKENCLLQATCKVFSEYCLKNNFNLHNQGFSVHFNTNIPRQVGLAGSSAVVTAFWKVLMKFYNISDKNIPLPIQANLILSVEKDELNISAGLQDRVIQVYGGLMYMDFNKDHMIEHGVGIYERLDINSLPKELWIAYEQNPSDSGKIHSDVRKRYERGDQKVIDAMKQFTLFAEQARNILIQRNEPKRSEFAKLMNKNFDLRREIFGDQVLGQTNLIMIELARKHNFAAKFTGSGGAILGLWNGDDDNDPTILINAEKLKSELEKEGFCFCWLIPHE</sequence>
<dbReference type="InterPro" id="IPR036554">
    <property type="entry name" value="GHMP_kinase_C_sf"/>
</dbReference>
<evidence type="ECO:0000259" key="3">
    <source>
        <dbReference type="Pfam" id="PF00288"/>
    </source>
</evidence>
<evidence type="ECO:0000313" key="4">
    <source>
        <dbReference type="EMBL" id="RIA95432.1"/>
    </source>
</evidence>
<dbReference type="EMBL" id="QKYT01000061">
    <property type="protein sequence ID" value="RIA95432.1"/>
    <property type="molecule type" value="Genomic_DNA"/>
</dbReference>
<dbReference type="SUPFAM" id="SSF54211">
    <property type="entry name" value="Ribosomal protein S5 domain 2-like"/>
    <property type="match status" value="1"/>
</dbReference>
<dbReference type="GO" id="GO:0005840">
    <property type="term" value="C:ribosome"/>
    <property type="evidence" value="ECO:0007669"/>
    <property type="project" value="UniProtKB-KW"/>
</dbReference>
<proteinExistence type="predicted"/>
<feature type="domain" description="GHMP kinase N-terminal" evidence="3">
    <location>
        <begin position="100"/>
        <end position="183"/>
    </location>
</feature>
<keyword evidence="4" id="KW-0689">Ribosomal protein</keyword>
<evidence type="ECO:0000256" key="1">
    <source>
        <dbReference type="ARBA" id="ARBA00022741"/>
    </source>
</evidence>
<dbReference type="PANTHER" id="PTHR38710:SF1">
    <property type="entry name" value="WITH PUTATIVE URIDYL PYROPHOSPHORYLASE-RELATED"/>
    <property type="match status" value="1"/>
</dbReference>
<name>A0A397TC14_9GLOM</name>
<dbReference type="PANTHER" id="PTHR38710">
    <property type="entry name" value="WITH PUTATIVE URIDYL PYROPHOSPHORYLASE-RELATED"/>
    <property type="match status" value="1"/>
</dbReference>
<dbReference type="SUPFAM" id="SSF55060">
    <property type="entry name" value="GHMP Kinase, C-terminal domain"/>
    <property type="match status" value="1"/>
</dbReference>
<evidence type="ECO:0000313" key="5">
    <source>
        <dbReference type="Proteomes" id="UP000265703"/>
    </source>
</evidence>
<evidence type="ECO:0000256" key="2">
    <source>
        <dbReference type="ARBA" id="ARBA00022840"/>
    </source>
</evidence>
<dbReference type="GO" id="GO:0005524">
    <property type="term" value="F:ATP binding"/>
    <property type="evidence" value="ECO:0007669"/>
    <property type="project" value="UniProtKB-KW"/>
</dbReference>
<dbReference type="AlphaFoldDB" id="A0A397TC14"/>
<keyword evidence="4" id="KW-0687">Ribonucleoprotein</keyword>
<dbReference type="STRING" id="658196.A0A397TC14"/>
<dbReference type="OrthoDB" id="1924968at2759"/>
<reference evidence="4 5" key="1">
    <citation type="submission" date="2018-06" db="EMBL/GenBank/DDBJ databases">
        <title>Comparative genomics reveals the genomic features of Rhizophagus irregularis, R. cerebriforme, R. diaphanum and Gigaspora rosea, and their symbiotic lifestyle signature.</title>
        <authorList>
            <person name="Morin E."/>
            <person name="San Clemente H."/>
            <person name="Chen E.C.H."/>
            <person name="De La Providencia I."/>
            <person name="Hainaut M."/>
            <person name="Kuo A."/>
            <person name="Kohler A."/>
            <person name="Murat C."/>
            <person name="Tang N."/>
            <person name="Roy S."/>
            <person name="Loubradou J."/>
            <person name="Henrissat B."/>
            <person name="Grigoriev I.V."/>
            <person name="Corradi N."/>
            <person name="Roux C."/>
            <person name="Martin F.M."/>
        </authorList>
    </citation>
    <scope>NUCLEOTIDE SEQUENCE [LARGE SCALE GENOMIC DNA]</scope>
    <source>
        <strain evidence="4 5">DAOM 227022</strain>
    </source>
</reference>
<dbReference type="Proteomes" id="UP000265703">
    <property type="component" value="Unassembled WGS sequence"/>
</dbReference>
<dbReference type="Gene3D" id="3.30.230.120">
    <property type="match status" value="1"/>
</dbReference>
<keyword evidence="2" id="KW-0067">ATP-binding</keyword>
<keyword evidence="5" id="KW-1185">Reference proteome</keyword>
<dbReference type="Pfam" id="PF00288">
    <property type="entry name" value="GHMP_kinases_N"/>
    <property type="match status" value="1"/>
</dbReference>
<protein>
    <submittedName>
        <fullName evidence="4">Ribosomal protein S5 domain 2-type protein</fullName>
    </submittedName>
</protein>
<dbReference type="InterPro" id="IPR020568">
    <property type="entry name" value="Ribosomal_Su5_D2-typ_SF"/>
</dbReference>
<organism evidence="4 5">
    <name type="scientific">Glomus cerebriforme</name>
    <dbReference type="NCBI Taxonomy" id="658196"/>
    <lineage>
        <taxon>Eukaryota</taxon>
        <taxon>Fungi</taxon>
        <taxon>Fungi incertae sedis</taxon>
        <taxon>Mucoromycota</taxon>
        <taxon>Glomeromycotina</taxon>
        <taxon>Glomeromycetes</taxon>
        <taxon>Glomerales</taxon>
        <taxon>Glomeraceae</taxon>
        <taxon>Glomus</taxon>
    </lineage>
</organism>
<accession>A0A397TC14</accession>
<dbReference type="InterPro" id="IPR006204">
    <property type="entry name" value="GHMP_kinase_N_dom"/>
</dbReference>
<dbReference type="GO" id="GO:0047940">
    <property type="term" value="F:glucuronokinase activity"/>
    <property type="evidence" value="ECO:0007669"/>
    <property type="project" value="TreeGrafter"/>
</dbReference>
<keyword evidence="1" id="KW-0547">Nucleotide-binding</keyword>
<comment type="caution">
    <text evidence="4">The sequence shown here is derived from an EMBL/GenBank/DDBJ whole genome shotgun (WGS) entry which is preliminary data.</text>
</comment>
<dbReference type="InterPro" id="IPR053034">
    <property type="entry name" value="Glucuronokinase-like"/>
</dbReference>
<gene>
    <name evidence="4" type="ORF">C1645_816662</name>
</gene>